<evidence type="ECO:0000313" key="3">
    <source>
        <dbReference type="Proteomes" id="UP000322873"/>
    </source>
</evidence>
<gene>
    <name evidence="2" type="ORF">EYC84_000015</name>
</gene>
<dbReference type="VEuPathDB" id="FungiDB:MFRU_063g00240"/>
<feature type="region of interest" description="Disordered" evidence="1">
    <location>
        <begin position="1"/>
        <end position="111"/>
    </location>
</feature>
<name>A0A5M9JS04_MONFR</name>
<proteinExistence type="predicted"/>
<protein>
    <submittedName>
        <fullName evidence="2">Uncharacterized protein</fullName>
    </submittedName>
</protein>
<evidence type="ECO:0000313" key="2">
    <source>
        <dbReference type="EMBL" id="KAA8570616.1"/>
    </source>
</evidence>
<accession>A0A5M9JS04</accession>
<reference evidence="2 3" key="1">
    <citation type="submission" date="2019-06" db="EMBL/GenBank/DDBJ databases">
        <title>Genome Sequence of the Brown Rot Fungal Pathogen Monilinia fructicola.</title>
        <authorList>
            <person name="De Miccolis Angelini R.M."/>
            <person name="Landi L."/>
            <person name="Abate D."/>
            <person name="Pollastro S."/>
            <person name="Romanazzi G."/>
            <person name="Faretra F."/>
        </authorList>
    </citation>
    <scope>NUCLEOTIDE SEQUENCE [LARGE SCALE GENOMIC DNA]</scope>
    <source>
        <strain evidence="2 3">Mfrc123</strain>
    </source>
</reference>
<feature type="compositionally biased region" description="Polar residues" evidence="1">
    <location>
        <begin position="91"/>
        <end position="105"/>
    </location>
</feature>
<feature type="compositionally biased region" description="Polar residues" evidence="1">
    <location>
        <begin position="30"/>
        <end position="62"/>
    </location>
</feature>
<comment type="caution">
    <text evidence="2">The sequence shown here is derived from an EMBL/GenBank/DDBJ whole genome shotgun (WGS) entry which is preliminary data.</text>
</comment>
<organism evidence="2 3">
    <name type="scientific">Monilinia fructicola</name>
    <name type="common">Brown rot fungus</name>
    <name type="synonym">Ciboria fructicola</name>
    <dbReference type="NCBI Taxonomy" id="38448"/>
    <lineage>
        <taxon>Eukaryota</taxon>
        <taxon>Fungi</taxon>
        <taxon>Dikarya</taxon>
        <taxon>Ascomycota</taxon>
        <taxon>Pezizomycotina</taxon>
        <taxon>Leotiomycetes</taxon>
        <taxon>Helotiales</taxon>
        <taxon>Sclerotiniaceae</taxon>
        <taxon>Monilinia</taxon>
    </lineage>
</organism>
<dbReference type="AlphaFoldDB" id="A0A5M9JS04"/>
<sequence length="111" mass="12513">MATHEYYNPSPQAVPGPANQPEHHSPAVYNPQNYSPQRSYYPPTQQDGEYNPRSTLRLSSPYPTTLPPRWTSSTPRRRTSQLSKYPPSSPSPTFNIRTSGSSIFSPSHPRL</sequence>
<evidence type="ECO:0000256" key="1">
    <source>
        <dbReference type="SAM" id="MobiDB-lite"/>
    </source>
</evidence>
<dbReference type="Proteomes" id="UP000322873">
    <property type="component" value="Unassembled WGS sequence"/>
</dbReference>
<dbReference type="EMBL" id="VICG01000006">
    <property type="protein sequence ID" value="KAA8570616.1"/>
    <property type="molecule type" value="Genomic_DNA"/>
</dbReference>
<keyword evidence="3" id="KW-1185">Reference proteome</keyword>